<accession>A0A1S0TWE1</accession>
<dbReference type="AlphaFoldDB" id="A0A1S0TWE1"/>
<proteinExistence type="predicted"/>
<dbReference type="CTD" id="9945378"/>
<name>A0A1S0TWE1_LOALO</name>
<evidence type="ECO:0000313" key="1">
    <source>
        <dbReference type="EMBL" id="EFO20536.1"/>
    </source>
</evidence>
<reference evidence="1" key="1">
    <citation type="submission" date="2012-04" db="EMBL/GenBank/DDBJ databases">
        <title>The Genome Sequence of Loa loa.</title>
        <authorList>
            <consortium name="The Broad Institute Genome Sequencing Platform"/>
            <consortium name="Broad Institute Genome Sequencing Center for Infectious Disease"/>
            <person name="Nutman T.B."/>
            <person name="Fink D.L."/>
            <person name="Russ C."/>
            <person name="Young S."/>
            <person name="Zeng Q."/>
            <person name="Gargeya S."/>
            <person name="Alvarado L."/>
            <person name="Berlin A."/>
            <person name="Chapman S.B."/>
            <person name="Chen Z."/>
            <person name="Freedman E."/>
            <person name="Gellesch M."/>
            <person name="Goldberg J."/>
            <person name="Griggs A."/>
            <person name="Gujja S."/>
            <person name="Heilman E.R."/>
            <person name="Heiman D."/>
            <person name="Howarth C."/>
            <person name="Mehta T."/>
            <person name="Neiman D."/>
            <person name="Pearson M."/>
            <person name="Roberts A."/>
            <person name="Saif S."/>
            <person name="Shea T."/>
            <person name="Shenoy N."/>
            <person name="Sisk P."/>
            <person name="Stolte C."/>
            <person name="Sykes S."/>
            <person name="White J."/>
            <person name="Yandava C."/>
            <person name="Haas B."/>
            <person name="Henn M.R."/>
            <person name="Nusbaum C."/>
            <person name="Birren B."/>
        </authorList>
    </citation>
    <scope>NUCLEOTIDE SEQUENCE [LARGE SCALE GENOMIC DNA]</scope>
</reference>
<dbReference type="InParanoid" id="A0A1S0TWE1"/>
<dbReference type="GeneID" id="9945378"/>
<gene>
    <name evidence="1" type="ORF">LOAG_07951</name>
</gene>
<dbReference type="KEGG" id="loa:LOAG_07951"/>
<protein>
    <submittedName>
        <fullName evidence="1">Uncharacterized protein</fullName>
    </submittedName>
</protein>
<organism evidence="1">
    <name type="scientific">Loa loa</name>
    <name type="common">Eye worm</name>
    <name type="synonym">Filaria loa</name>
    <dbReference type="NCBI Taxonomy" id="7209"/>
    <lineage>
        <taxon>Eukaryota</taxon>
        <taxon>Metazoa</taxon>
        <taxon>Ecdysozoa</taxon>
        <taxon>Nematoda</taxon>
        <taxon>Chromadorea</taxon>
        <taxon>Rhabditida</taxon>
        <taxon>Spirurina</taxon>
        <taxon>Spiruromorpha</taxon>
        <taxon>Filarioidea</taxon>
        <taxon>Onchocercidae</taxon>
        <taxon>Loa</taxon>
    </lineage>
</organism>
<dbReference type="OrthoDB" id="10071239at2759"/>
<sequence>MNQPSRKIQLCADSGNRRGFYAVVKAAYRPIHHAQNSPTSADGQTLLTDKTASLLNQSGPKISKLFSMPTVTTGEILKIRKLERKSVRIVLSSVELRRGEKFSSLTLLEILRIVLK</sequence>
<dbReference type="EMBL" id="JH712095">
    <property type="protein sequence ID" value="EFO20536.1"/>
    <property type="molecule type" value="Genomic_DNA"/>
</dbReference>
<dbReference type="RefSeq" id="XP_003143531.1">
    <property type="nucleotide sequence ID" value="XM_003143483.1"/>
</dbReference>